<dbReference type="PANTHER" id="PTHR35902:SF3">
    <property type="entry name" value="NPCBM-ASSOCIATED, NEW3 DOMAIN OF ALPHA-GALACTOSIDASE"/>
    <property type="match status" value="1"/>
</dbReference>
<reference evidence="2 3" key="1">
    <citation type="submission" date="2016-06" db="EMBL/GenBank/DDBJ databases">
        <title>Discovery of anaerobic lithoheterotrophic haloarchaeon capable of sulfur respiration by hydrogen and formate.</title>
        <authorList>
            <person name="Sorokin D.Y."/>
            <person name="Kublanov I.V."/>
            <person name="Roman P."/>
            <person name="Sinninghe Damste J.S."/>
            <person name="Golyshin P.N."/>
            <person name="Rojo D."/>
            <person name="Ciordia S."/>
            <person name="Mena Md.C."/>
            <person name="Ferrer M."/>
            <person name="Smedile F."/>
            <person name="Messina E."/>
            <person name="La Cono V."/>
            <person name="Yakimov M.M."/>
        </authorList>
    </citation>
    <scope>NUCLEOTIDE SEQUENCE [LARGE SCALE GENOMIC DNA]</scope>
    <source>
        <strain evidence="2 3">HTSR1</strain>
    </source>
</reference>
<feature type="transmembrane region" description="Helical" evidence="1">
    <location>
        <begin position="516"/>
        <end position="537"/>
    </location>
</feature>
<evidence type="ECO:0000313" key="3">
    <source>
        <dbReference type="Proteomes" id="UP000185608"/>
    </source>
</evidence>
<dbReference type="STRING" id="1873524.HSR6_1610"/>
<dbReference type="Gene3D" id="2.60.40.10">
    <property type="entry name" value="Immunoglobulins"/>
    <property type="match status" value="3"/>
</dbReference>
<keyword evidence="1" id="KW-1133">Transmembrane helix</keyword>
<keyword evidence="1" id="KW-0472">Membrane</keyword>
<accession>A0A1D8S5U0</accession>
<proteinExistence type="predicted"/>
<dbReference type="Proteomes" id="UP000185608">
    <property type="component" value="Chromosome"/>
</dbReference>
<dbReference type="KEGG" id="halh:HTSR_1539"/>
<dbReference type="RefSeq" id="WP_070365387.1">
    <property type="nucleotide sequence ID" value="NZ_CP016070.1"/>
</dbReference>
<dbReference type="EMBL" id="CP016070">
    <property type="protein sequence ID" value="AOW80712.1"/>
    <property type="molecule type" value="Genomic_DNA"/>
</dbReference>
<dbReference type="AlphaFoldDB" id="A0A1D8S5U0"/>
<dbReference type="PANTHER" id="PTHR35902">
    <property type="entry name" value="S-LAYER DOMAIN-LIKE PROTEIN-RELATED"/>
    <property type="match status" value="1"/>
</dbReference>
<name>A0A1D8S5U0_9EURY</name>
<dbReference type="GeneID" id="29829531"/>
<organism evidence="2 3">
    <name type="scientific">Halodesulfurarchaeum formicicum</name>
    <dbReference type="NCBI Taxonomy" id="1873524"/>
    <lineage>
        <taxon>Archaea</taxon>
        <taxon>Methanobacteriati</taxon>
        <taxon>Methanobacteriota</taxon>
        <taxon>Stenosarchaea group</taxon>
        <taxon>Halobacteria</taxon>
        <taxon>Halobacteriales</taxon>
        <taxon>Halobacteriaceae</taxon>
        <taxon>Halodesulfurarchaeum</taxon>
    </lineage>
</organism>
<evidence type="ECO:0000313" key="2">
    <source>
        <dbReference type="EMBL" id="AOW80712.1"/>
    </source>
</evidence>
<protein>
    <submittedName>
        <fullName evidence="2">Exo-alpha-sialidase</fullName>
    </submittedName>
</protein>
<evidence type="ECO:0000256" key="1">
    <source>
        <dbReference type="SAM" id="Phobius"/>
    </source>
</evidence>
<keyword evidence="1" id="KW-0812">Transmembrane</keyword>
<gene>
    <name evidence="2" type="ORF">HTSR_1539</name>
</gene>
<sequence>MSSRQSGLALLLSVLLIASGTVAMAGVGAAQTATAAGTAQGEPDLDVHLPQDTVMPGERSQIDLQISNDGEMEWGTAEYQEIVTSARNVRVDMEAEGPLEVQGGEMAVGTITTNKPRDVPLTLKVPEGTEPGTYEIDVDLEYSYTDIVWIGSTRVDEDTEQVTRTVEVEVDDAPRFSIENATTDVRIGDRGSMAVTLANTGSQTAEDVRLALESASGKFLFGQAQADTSRVDTLKPGENATLEYDVTVPPETSLREFSLAGTVQYTDPDGLPGVHEGLSVGVKPLPEQTFDVETTESTLRIGEEGELRGTVTNTGPEPVQDVVVQYAEESTTSIIPVETKIAVGDLEPGASTDFVLPLEVTTSGKAITHSLNLAVTYRNADNEKRAYKDVNAAAAVDERRDQFDVVVEDETIQAGEERTIEATVTNQLDEEVTNVDVKLFVDDPLDSADDEGYIGSLSPGASRTVTLELSASGEAVPKVHPADFHVKYEDADGTSKISNTVTVPITVTTAEDTGIGWMQIALVGLLLVLVIGGLWYWRG</sequence>
<dbReference type="InterPro" id="IPR013783">
    <property type="entry name" value="Ig-like_fold"/>
</dbReference>